<accession>Q7D7M4</accession>
<dbReference type="InterPro" id="IPR048708">
    <property type="entry name" value="VapB45-like_HTH"/>
</dbReference>
<gene>
    <name evidence="2" type="ordered locus">MT2074</name>
</gene>
<evidence type="ECO:0000313" key="3">
    <source>
        <dbReference type="Proteomes" id="UP000001020"/>
    </source>
</evidence>
<dbReference type="Pfam" id="PF04255">
    <property type="entry name" value="DUF433"/>
    <property type="match status" value="1"/>
</dbReference>
<dbReference type="SUPFAM" id="SSF46689">
    <property type="entry name" value="Homeodomain-like"/>
    <property type="match status" value="1"/>
</dbReference>
<feature type="domain" description="Putative antitoxin VapB45-like DNA-binding HTH" evidence="1">
    <location>
        <begin position="37"/>
        <end position="119"/>
    </location>
</feature>
<dbReference type="Proteomes" id="UP000001020">
    <property type="component" value="Chromosome"/>
</dbReference>
<dbReference type="Gene3D" id="1.10.10.10">
    <property type="entry name" value="Winged helix-like DNA-binding domain superfamily/Winged helix DNA-binding domain"/>
    <property type="match status" value="1"/>
</dbReference>
<dbReference type="InterPro" id="IPR007367">
    <property type="entry name" value="DUF433"/>
</dbReference>
<keyword evidence="3" id="KW-1185">Reference proteome</keyword>
<dbReference type="InterPro" id="IPR017277">
    <property type="entry name" value="VapB45-like"/>
</dbReference>
<dbReference type="Pfam" id="PF21321">
    <property type="entry name" value="HTH_66"/>
    <property type="match status" value="1"/>
</dbReference>
<sequence length="262" mass="28861">MRPPLRSEGIRWWNTSESWEVNLMAGDQELELRFDVPLYTLAEASRYLVVPRATLATWADGYERRPANAPAVQGQPIITALPHPTGSHARLPFVGIAEAYVLNAFRRAGVPMQRIRPSLDWLIKNVGPHALASQDLCTDGAEVLWRFAERSGEGSPDDLVVRGLIVPRSGQYVFKEIVEHYLQQISFADDNLASMIRLPQYGDANVVLDPRRGYGQPVFDGSGVRVADVLGPLRAGATFQAVADDYGVTPDQLRDALDAIAA</sequence>
<dbReference type="AlphaFoldDB" id="Q7D7M4"/>
<evidence type="ECO:0000259" key="1">
    <source>
        <dbReference type="Pfam" id="PF21321"/>
    </source>
</evidence>
<dbReference type="HOGENOM" id="CLU_092327_0_0_11"/>
<organism evidence="2 3">
    <name type="scientific">Mycobacterium tuberculosis (strain CDC 1551 / Oshkosh)</name>
    <dbReference type="NCBI Taxonomy" id="83331"/>
    <lineage>
        <taxon>Bacteria</taxon>
        <taxon>Bacillati</taxon>
        <taxon>Actinomycetota</taxon>
        <taxon>Actinomycetes</taxon>
        <taxon>Mycobacteriales</taxon>
        <taxon>Mycobacteriaceae</taxon>
        <taxon>Mycobacterium</taxon>
        <taxon>Mycobacterium tuberculosis complex</taxon>
    </lineage>
</organism>
<dbReference type="InterPro" id="IPR036388">
    <property type="entry name" value="WH-like_DNA-bd_sf"/>
</dbReference>
<reference evidence="2 3" key="1">
    <citation type="journal article" date="2002" name="J. Bacteriol.">
        <title>Whole-genome comparison of Mycobacterium tuberculosis clinical and laboratory strains.</title>
        <authorList>
            <person name="Fleischmann R.D."/>
            <person name="Alland D."/>
            <person name="Eisen J.A."/>
            <person name="Carpenter L."/>
            <person name="White O."/>
            <person name="Peterson J."/>
            <person name="DeBoy R."/>
            <person name="Dodson R."/>
            <person name="Gwinn M."/>
            <person name="Haft D."/>
            <person name="Hickey E."/>
            <person name="Kolonay J.F."/>
            <person name="Nelson W.C."/>
            <person name="Umayam L.A."/>
            <person name="Ermolaeva M."/>
            <person name="Salzberg S.L."/>
            <person name="Delcher A."/>
            <person name="Utterback T."/>
            <person name="Weidman J."/>
            <person name="Khouri H."/>
            <person name="Gill J."/>
            <person name="Mikula A."/>
            <person name="Bishai W."/>
            <person name="Jacobs Jr W.R.Jr."/>
            <person name="Venter J.C."/>
            <person name="Fraser C.M."/>
        </authorList>
    </citation>
    <scope>NUCLEOTIDE SEQUENCE [LARGE SCALE GENOMIC DNA]</scope>
    <source>
        <strain evidence="3">CDC 1551 / Oshkosh</strain>
    </source>
</reference>
<proteinExistence type="predicted"/>
<dbReference type="EMBL" id="AE000516">
    <property type="protein sequence ID" value="AAK46352.1"/>
    <property type="molecule type" value="Genomic_DNA"/>
</dbReference>
<protein>
    <recommendedName>
        <fullName evidence="1">Putative antitoxin VapB45-like DNA-binding HTH domain-containing protein</fullName>
    </recommendedName>
</protein>
<dbReference type="KEGG" id="mtc:MT2074"/>
<name>Q7D7M4_MYCTO</name>
<dbReference type="PIRSF" id="PIRSF037738">
    <property type="entry name" value="UCP037738"/>
    <property type="match status" value="1"/>
</dbReference>
<evidence type="ECO:0000313" key="2">
    <source>
        <dbReference type="EMBL" id="AAK46352.1"/>
    </source>
</evidence>
<dbReference type="InterPro" id="IPR009057">
    <property type="entry name" value="Homeodomain-like_sf"/>
</dbReference>